<gene>
    <name evidence="2" type="ORF">ISN44_As12g027990</name>
</gene>
<accession>A0A8T1YNI9</accession>
<comment type="caution">
    <text evidence="2">The sequence shown here is derived from an EMBL/GenBank/DDBJ whole genome shotgun (WGS) entry which is preliminary data.</text>
</comment>
<sequence>MKNQDYTWTTPLGVWTILFILLAPESQENVGTTSKVVIFLLPQSIYRLTIHSEIAFCLSGLIDYVTEKLGIPKDKIFKLSDLLYKNYIPKDKIFELSDLLYKNYGTTMAGLRVRNQYHP</sequence>
<keyword evidence="1" id="KW-0732">Signal</keyword>
<evidence type="ECO:0000313" key="3">
    <source>
        <dbReference type="Proteomes" id="UP000694251"/>
    </source>
</evidence>
<dbReference type="AlphaFoldDB" id="A0A8T1YNI9"/>
<evidence type="ECO:0000313" key="2">
    <source>
        <dbReference type="EMBL" id="KAG7547572.1"/>
    </source>
</evidence>
<name>A0A8T1YNI9_ARASU</name>
<feature type="chain" id="PRO_5035808060" evidence="1">
    <location>
        <begin position="28"/>
        <end position="119"/>
    </location>
</feature>
<proteinExistence type="predicted"/>
<evidence type="ECO:0000256" key="1">
    <source>
        <dbReference type="SAM" id="SignalP"/>
    </source>
</evidence>
<feature type="signal peptide" evidence="1">
    <location>
        <begin position="1"/>
        <end position="27"/>
    </location>
</feature>
<organism evidence="2 3">
    <name type="scientific">Arabidopsis suecica</name>
    <name type="common">Swedish thale-cress</name>
    <name type="synonym">Cardaminopsis suecica</name>
    <dbReference type="NCBI Taxonomy" id="45249"/>
    <lineage>
        <taxon>Eukaryota</taxon>
        <taxon>Viridiplantae</taxon>
        <taxon>Streptophyta</taxon>
        <taxon>Embryophyta</taxon>
        <taxon>Tracheophyta</taxon>
        <taxon>Spermatophyta</taxon>
        <taxon>Magnoliopsida</taxon>
        <taxon>eudicotyledons</taxon>
        <taxon>Gunneridae</taxon>
        <taxon>Pentapetalae</taxon>
        <taxon>rosids</taxon>
        <taxon>malvids</taxon>
        <taxon>Brassicales</taxon>
        <taxon>Brassicaceae</taxon>
        <taxon>Camelineae</taxon>
        <taxon>Arabidopsis</taxon>
    </lineage>
</organism>
<reference evidence="2 3" key="1">
    <citation type="submission" date="2020-12" db="EMBL/GenBank/DDBJ databases">
        <title>Concerted genomic and epigenomic changes stabilize Arabidopsis allopolyploids.</title>
        <authorList>
            <person name="Chen Z."/>
        </authorList>
    </citation>
    <scope>NUCLEOTIDE SEQUENCE [LARGE SCALE GENOMIC DNA]</scope>
    <source>
        <strain evidence="2">As9502</strain>
        <tissue evidence="2">Leaf</tissue>
    </source>
</reference>
<dbReference type="OrthoDB" id="1065058at2759"/>
<dbReference type="Proteomes" id="UP000694251">
    <property type="component" value="Chromosome 12"/>
</dbReference>
<keyword evidence="3" id="KW-1185">Reference proteome</keyword>
<protein>
    <submittedName>
        <fullName evidence="2">Uncharacterized protein</fullName>
    </submittedName>
</protein>
<dbReference type="EMBL" id="JAEFBJ010000012">
    <property type="protein sequence ID" value="KAG7547572.1"/>
    <property type="molecule type" value="Genomic_DNA"/>
</dbReference>